<evidence type="ECO:0000256" key="2">
    <source>
        <dbReference type="ARBA" id="ARBA00022643"/>
    </source>
</evidence>
<dbReference type="EMBL" id="CAEZSR010000211">
    <property type="protein sequence ID" value="CAB4588401.1"/>
    <property type="molecule type" value="Genomic_DNA"/>
</dbReference>
<dbReference type="InterPro" id="IPR050172">
    <property type="entry name" value="SsuD_RutA_monooxygenase"/>
</dbReference>
<accession>A0A6J6FHN1</accession>
<dbReference type="SUPFAM" id="SSF51679">
    <property type="entry name" value="Bacterial luciferase-like"/>
    <property type="match status" value="1"/>
</dbReference>
<dbReference type="AlphaFoldDB" id="A0A6J6FHN1"/>
<dbReference type="PANTHER" id="PTHR42847:SF4">
    <property type="entry name" value="ALKANESULFONATE MONOOXYGENASE-RELATED"/>
    <property type="match status" value="1"/>
</dbReference>
<dbReference type="CDD" id="cd01094">
    <property type="entry name" value="Alkanesulfonate_monoxygenase"/>
    <property type="match status" value="1"/>
</dbReference>
<keyword evidence="3" id="KW-0560">Oxidoreductase</keyword>
<dbReference type="PANTHER" id="PTHR42847">
    <property type="entry name" value="ALKANESULFONATE MONOOXYGENASE"/>
    <property type="match status" value="1"/>
</dbReference>
<proteinExistence type="predicted"/>
<evidence type="ECO:0000256" key="4">
    <source>
        <dbReference type="ARBA" id="ARBA00023033"/>
    </source>
</evidence>
<dbReference type="Pfam" id="PF00296">
    <property type="entry name" value="Bac_luciferase"/>
    <property type="match status" value="1"/>
</dbReference>
<evidence type="ECO:0000256" key="3">
    <source>
        <dbReference type="ARBA" id="ARBA00023002"/>
    </source>
</evidence>
<feature type="domain" description="Luciferase-like" evidence="5">
    <location>
        <begin position="25"/>
        <end position="322"/>
    </location>
</feature>
<sequence>MDPCEVSWFAALCDDDTSQLGVPGASMPSSWAHCRDIVLAAERGGFDNVLLPSGYALGIDGVAFAGGIAALTERIRLLVAVRCGELWVPQLARQLATLDEMLDGRLTINIISSELPGEQLDGGPRYRRTLETMDALRAFLEGDRVDVDGEFVRLHLEPPRVRTTSGHCPPMYFGGLSEDAREVAAASADVYLMWPDTFDAVAAVVDDMRARADRHGRELRFGYRVHVVVRETEDEARAAAAHLVAGLDDETGARIRARSLDSTSVGVRRQGELRDAADLDGFVEPNLWTGIGRARSGCGAAIVGDPDQVVAKLEAYRTLGIDAFILSGYPHLDECRRVAELVLPRLDHAPLVHAPLVHAPLVHAPMVRAGVRRARH</sequence>
<keyword evidence="4" id="KW-0503">Monooxygenase</keyword>
<reference evidence="6" key="1">
    <citation type="submission" date="2020-05" db="EMBL/GenBank/DDBJ databases">
        <authorList>
            <person name="Chiriac C."/>
            <person name="Salcher M."/>
            <person name="Ghai R."/>
            <person name="Kavagutti S V."/>
        </authorList>
    </citation>
    <scope>NUCLEOTIDE SEQUENCE</scope>
</reference>
<dbReference type="Gene3D" id="3.20.20.30">
    <property type="entry name" value="Luciferase-like domain"/>
    <property type="match status" value="1"/>
</dbReference>
<keyword evidence="1" id="KW-0285">Flavoprotein</keyword>
<organism evidence="6">
    <name type="scientific">freshwater metagenome</name>
    <dbReference type="NCBI Taxonomy" id="449393"/>
    <lineage>
        <taxon>unclassified sequences</taxon>
        <taxon>metagenomes</taxon>
        <taxon>ecological metagenomes</taxon>
    </lineage>
</organism>
<dbReference type="GO" id="GO:0046306">
    <property type="term" value="P:alkanesulfonate catabolic process"/>
    <property type="evidence" value="ECO:0007669"/>
    <property type="project" value="TreeGrafter"/>
</dbReference>
<keyword evidence="2" id="KW-0288">FMN</keyword>
<evidence type="ECO:0000313" key="6">
    <source>
        <dbReference type="EMBL" id="CAB4588401.1"/>
    </source>
</evidence>
<dbReference type="InterPro" id="IPR036661">
    <property type="entry name" value="Luciferase-like_sf"/>
</dbReference>
<name>A0A6J6FHN1_9ZZZZ</name>
<protein>
    <submittedName>
        <fullName evidence="6">Unannotated protein</fullName>
    </submittedName>
</protein>
<dbReference type="InterPro" id="IPR011251">
    <property type="entry name" value="Luciferase-like_dom"/>
</dbReference>
<gene>
    <name evidence="6" type="ORF">UFOPK1493_03601</name>
</gene>
<evidence type="ECO:0000256" key="1">
    <source>
        <dbReference type="ARBA" id="ARBA00022630"/>
    </source>
</evidence>
<dbReference type="GO" id="GO:0008726">
    <property type="term" value="F:alkanesulfonate monooxygenase activity"/>
    <property type="evidence" value="ECO:0007669"/>
    <property type="project" value="TreeGrafter"/>
</dbReference>
<evidence type="ECO:0000259" key="5">
    <source>
        <dbReference type="Pfam" id="PF00296"/>
    </source>
</evidence>